<feature type="compositionally biased region" description="Polar residues" evidence="1">
    <location>
        <begin position="145"/>
        <end position="163"/>
    </location>
</feature>
<evidence type="ECO:0000313" key="4">
    <source>
        <dbReference type="Proteomes" id="UP000193498"/>
    </source>
</evidence>
<organism evidence="3 4">
    <name type="scientific">Basidiobolus meristosporus CBS 931.73</name>
    <dbReference type="NCBI Taxonomy" id="1314790"/>
    <lineage>
        <taxon>Eukaryota</taxon>
        <taxon>Fungi</taxon>
        <taxon>Fungi incertae sedis</taxon>
        <taxon>Zoopagomycota</taxon>
        <taxon>Entomophthoromycotina</taxon>
        <taxon>Basidiobolomycetes</taxon>
        <taxon>Basidiobolales</taxon>
        <taxon>Basidiobolaceae</taxon>
        <taxon>Basidiobolus</taxon>
    </lineage>
</organism>
<dbReference type="AlphaFoldDB" id="A0A1Y1YMC6"/>
<dbReference type="EMBL" id="MCFE01000101">
    <property type="protein sequence ID" value="ORX99170.1"/>
    <property type="molecule type" value="Genomic_DNA"/>
</dbReference>
<reference evidence="3 4" key="1">
    <citation type="submission" date="2016-07" db="EMBL/GenBank/DDBJ databases">
        <title>Pervasive Adenine N6-methylation of Active Genes in Fungi.</title>
        <authorList>
            <consortium name="DOE Joint Genome Institute"/>
            <person name="Mondo S.J."/>
            <person name="Dannebaum R.O."/>
            <person name="Kuo R.C."/>
            <person name="Labutti K."/>
            <person name="Haridas S."/>
            <person name="Kuo A."/>
            <person name="Salamov A."/>
            <person name="Ahrendt S.R."/>
            <person name="Lipzen A."/>
            <person name="Sullivan W."/>
            <person name="Andreopoulos W.B."/>
            <person name="Clum A."/>
            <person name="Lindquist E."/>
            <person name="Daum C."/>
            <person name="Ramamoorthy G.K."/>
            <person name="Gryganskyi A."/>
            <person name="Culley D."/>
            <person name="Magnuson J.K."/>
            <person name="James T.Y."/>
            <person name="O'Malley M.A."/>
            <person name="Stajich J.E."/>
            <person name="Spatafora J.W."/>
            <person name="Visel A."/>
            <person name="Grigoriev I.V."/>
        </authorList>
    </citation>
    <scope>NUCLEOTIDE SEQUENCE [LARGE SCALE GENOMIC DNA]</scope>
    <source>
        <strain evidence="3 4">CBS 931.73</strain>
    </source>
</reference>
<evidence type="ECO:0000256" key="1">
    <source>
        <dbReference type="SAM" id="MobiDB-lite"/>
    </source>
</evidence>
<feature type="region of interest" description="Disordered" evidence="1">
    <location>
        <begin position="132"/>
        <end position="163"/>
    </location>
</feature>
<feature type="chain" id="PRO_5012485903" evidence="2">
    <location>
        <begin position="20"/>
        <end position="191"/>
    </location>
</feature>
<sequence length="191" mass="19324">MPSLQLLLLCLLVVGSASAQKTNSTLPNTRECQTCMQNLPPGCVQSITTGTPESGSKCVCSNGYVNNFSSCGVCSQQYAGVSKTVIPTDADKQRLIKNCASDGASIANATGSATLSNSTSTSTSTTAISSTLSATTAPAARSPSVGRSPSASGATSVPTTTLASDGSSLTVLLGYLWVGPLVWTILAQSFE</sequence>
<feature type="signal peptide" evidence="2">
    <location>
        <begin position="1"/>
        <end position="19"/>
    </location>
</feature>
<dbReference type="Proteomes" id="UP000193498">
    <property type="component" value="Unassembled WGS sequence"/>
</dbReference>
<keyword evidence="4" id="KW-1185">Reference proteome</keyword>
<feature type="compositionally biased region" description="Low complexity" evidence="1">
    <location>
        <begin position="132"/>
        <end position="144"/>
    </location>
</feature>
<keyword evidence="2" id="KW-0732">Signal</keyword>
<name>A0A1Y1YMC6_9FUNG</name>
<comment type="caution">
    <text evidence="3">The sequence shown here is derived from an EMBL/GenBank/DDBJ whole genome shotgun (WGS) entry which is preliminary data.</text>
</comment>
<dbReference type="InParanoid" id="A0A1Y1YMC6"/>
<accession>A0A1Y1YMC6</accession>
<gene>
    <name evidence="3" type="ORF">K493DRAFT_299510</name>
</gene>
<evidence type="ECO:0000313" key="3">
    <source>
        <dbReference type="EMBL" id="ORX99170.1"/>
    </source>
</evidence>
<proteinExistence type="predicted"/>
<evidence type="ECO:0000256" key="2">
    <source>
        <dbReference type="SAM" id="SignalP"/>
    </source>
</evidence>
<protein>
    <submittedName>
        <fullName evidence="3">Uncharacterized protein</fullName>
    </submittedName>
</protein>